<dbReference type="InterPro" id="IPR020845">
    <property type="entry name" value="AMP-binding_CS"/>
</dbReference>
<dbReference type="SUPFAM" id="SSF56801">
    <property type="entry name" value="Acetyl-CoA synthetase-like"/>
    <property type="match status" value="1"/>
</dbReference>
<evidence type="ECO:0000256" key="1">
    <source>
        <dbReference type="ARBA" id="ARBA00001957"/>
    </source>
</evidence>
<dbReference type="STRING" id="573061.Clocel_2026"/>
<dbReference type="Pfam" id="PF00501">
    <property type="entry name" value="AMP-binding"/>
    <property type="match status" value="1"/>
</dbReference>
<dbReference type="eggNOG" id="COG1020">
    <property type="taxonomic scope" value="Bacteria"/>
</dbReference>
<dbReference type="Gene3D" id="1.10.1200.10">
    <property type="entry name" value="ACP-like"/>
    <property type="match status" value="1"/>
</dbReference>
<dbReference type="HOGENOM" id="CLU_000022_23_0_9"/>
<dbReference type="KEGG" id="ccb:Clocel_2026"/>
<dbReference type="InterPro" id="IPR023213">
    <property type="entry name" value="CAT-like_dom_sf"/>
</dbReference>
<sequence length="1112" mass="128145">MNTLRDMFDSLKNNDRGIYFIKGDKEESYLSYKKLYDNSSSILAKLQEHGLKSNQELVFQIDDEEEFISTFWACVLGGIIAVPIPVCKNSQDINRLKNVVTKLNNPVIYVGENQKEYLIDLIKQESQEVLHLIEERMFLLKNYDKVKKFDLPKITPEDTVMIQFSSGSTGEPKGVELSSSNILSYTSATYVAINGPSVKRSLSWMPLTHNFGLIGLHITSLIFGIDQYIMPTKLFLVNPLLWMIKASEKKISLTASPNFGYMHFLRAFGKTNGLELDLSSIDVILNGAEPVNHDICKKFIEVLSNYGLSENSIIPAYGMAEATLGITISTMKEKYNNYDLDRNFLTIGKKIKEVTDINDNNKISLVEAGKVLDNCTLRICDDLGKKLPEDTVGHIQIKGPSVMKGYYNDKVRTEKAFTKDSWLITGDVGFLRDNKLVITGRAKEIIFINGKNYYPSDFERVLENLKEPLITTVSVVGKFNDEIQTEEVLVFIETKEEIKKYGDVISKIKKQINLYMGIDVKNIIFLDEMPRTSGGKIQRFKLLEMFNTGSIKPYILKDISKENIDIIDIIVPKEIEDEVECIVMDVLYEILSIKYISQNDNLIEIGMDSLRAGMIISELNKRLQVNLEIKTLFKHKTIKGVINEIRRMDKTKYKSIEKTKKLQYYPLSSQQKRLYTLNRIDPNGTSYNISAGIHLYGEIDIEKFIDVFNIIVSRHEALRTSFKLIDGTPSQIINDKVKFNVNYQKLSREDAENYKKNFISPFNLEKAPLMKITLVKIEDVKEYLLLLDMHHIISDGTSMGLIVKEFCSLYEGLELPKTKLQYRDYTMWQNKEMKDNGYEVQKNYWKNILSDELPLLEMPLDYERGTVQSFEGEQVKVNVGTKLAESLYDIALENEMTLYMVLIGAYSVLLSKYTMQEDILIGSPISGRSHPDFDSTVGMFVNTFVLRAKPASDMSFIDFLKEIKEKTFEAYENQDYQFEWILKDISYRKKAGRNPLFDVMFNMQNMYIPEIKLKNLRCVPCELENKTTKFDLSLAVNEKERDIILSFIYCTKLFKSETIEKLSEHFINLLNCVTKDINIKINEITILSDEELKKYKVIDKKNKDEIKLDFNF</sequence>
<dbReference type="InterPro" id="IPR036736">
    <property type="entry name" value="ACP-like_sf"/>
</dbReference>
<evidence type="ECO:0000313" key="4">
    <source>
        <dbReference type="Proteomes" id="UP000002730"/>
    </source>
</evidence>
<dbReference type="InterPro" id="IPR042099">
    <property type="entry name" value="ANL_N_sf"/>
</dbReference>
<dbReference type="EMBL" id="CP002160">
    <property type="protein sequence ID" value="ADL51769.1"/>
    <property type="molecule type" value="Genomic_DNA"/>
</dbReference>
<evidence type="ECO:0000313" key="3">
    <source>
        <dbReference type="EMBL" id="ADL51769.1"/>
    </source>
</evidence>
<dbReference type="InterPro" id="IPR009081">
    <property type="entry name" value="PP-bd_ACP"/>
</dbReference>
<keyword evidence="4" id="KW-1185">Reference proteome</keyword>
<dbReference type="PANTHER" id="PTHR45527">
    <property type="entry name" value="NONRIBOSOMAL PEPTIDE SYNTHETASE"/>
    <property type="match status" value="1"/>
</dbReference>
<dbReference type="SUPFAM" id="SSF52777">
    <property type="entry name" value="CoA-dependent acyltransferases"/>
    <property type="match status" value="2"/>
</dbReference>
<dbReference type="GO" id="GO:0043041">
    <property type="term" value="P:amino acid activation for nonribosomal peptide biosynthetic process"/>
    <property type="evidence" value="ECO:0007669"/>
    <property type="project" value="TreeGrafter"/>
</dbReference>
<dbReference type="GO" id="GO:0044550">
    <property type="term" value="P:secondary metabolite biosynthetic process"/>
    <property type="evidence" value="ECO:0007669"/>
    <property type="project" value="TreeGrafter"/>
</dbReference>
<proteinExistence type="predicted"/>
<dbReference type="CDD" id="cd19531">
    <property type="entry name" value="LCL_NRPS-like"/>
    <property type="match status" value="1"/>
</dbReference>
<organism evidence="3 4">
    <name type="scientific">Clostridium cellulovorans (strain ATCC 35296 / DSM 3052 / OCM 3 / 743B)</name>
    <dbReference type="NCBI Taxonomy" id="573061"/>
    <lineage>
        <taxon>Bacteria</taxon>
        <taxon>Bacillati</taxon>
        <taxon>Bacillota</taxon>
        <taxon>Clostridia</taxon>
        <taxon>Eubacteriales</taxon>
        <taxon>Clostridiaceae</taxon>
        <taxon>Clostridium</taxon>
    </lineage>
</organism>
<feature type="domain" description="Carrier" evidence="2">
    <location>
        <begin position="574"/>
        <end position="649"/>
    </location>
</feature>
<dbReference type="PROSITE" id="PS50075">
    <property type="entry name" value="CARRIER"/>
    <property type="match status" value="1"/>
</dbReference>
<dbReference type="InterPro" id="IPR000873">
    <property type="entry name" value="AMP-dep_synth/lig_dom"/>
</dbReference>
<dbReference type="SUPFAM" id="SSF47336">
    <property type="entry name" value="ACP-like"/>
    <property type="match status" value="1"/>
</dbReference>
<dbReference type="GO" id="GO:0003824">
    <property type="term" value="F:catalytic activity"/>
    <property type="evidence" value="ECO:0007669"/>
    <property type="project" value="InterPro"/>
</dbReference>
<evidence type="ECO:0000259" key="2">
    <source>
        <dbReference type="PROSITE" id="PS50075"/>
    </source>
</evidence>
<dbReference type="InterPro" id="IPR001242">
    <property type="entry name" value="Condensation_dom"/>
</dbReference>
<dbReference type="PANTHER" id="PTHR45527:SF1">
    <property type="entry name" value="FATTY ACID SYNTHASE"/>
    <property type="match status" value="1"/>
</dbReference>
<dbReference type="Pfam" id="PF00668">
    <property type="entry name" value="Condensation"/>
    <property type="match status" value="1"/>
</dbReference>
<dbReference type="PROSITE" id="PS00455">
    <property type="entry name" value="AMP_BINDING"/>
    <property type="match status" value="1"/>
</dbReference>
<name>D9SM38_CLOC7</name>
<gene>
    <name evidence="3" type="ordered locus">Clocel_2026</name>
</gene>
<dbReference type="GO" id="GO:0008610">
    <property type="term" value="P:lipid biosynthetic process"/>
    <property type="evidence" value="ECO:0007669"/>
    <property type="project" value="UniProtKB-ARBA"/>
</dbReference>
<dbReference type="eggNOG" id="COG0318">
    <property type="taxonomic scope" value="Bacteria"/>
</dbReference>
<dbReference type="Pfam" id="PF00550">
    <property type="entry name" value="PP-binding"/>
    <property type="match status" value="1"/>
</dbReference>
<dbReference type="InterPro" id="IPR045851">
    <property type="entry name" value="AMP-bd_C_sf"/>
</dbReference>
<dbReference type="GO" id="GO:0031177">
    <property type="term" value="F:phosphopantetheine binding"/>
    <property type="evidence" value="ECO:0007669"/>
    <property type="project" value="TreeGrafter"/>
</dbReference>
<reference evidence="3 4" key="1">
    <citation type="submission" date="2010-08" db="EMBL/GenBank/DDBJ databases">
        <title>Complete sequence of Clostridium cellulovorans 743B.</title>
        <authorList>
            <consortium name="US DOE Joint Genome Institute"/>
            <person name="Lucas S."/>
            <person name="Copeland A."/>
            <person name="Lapidus A."/>
            <person name="Cheng J.-F."/>
            <person name="Bruce D."/>
            <person name="Goodwin L."/>
            <person name="Pitluck S."/>
            <person name="Chertkov O."/>
            <person name="Detter J.C."/>
            <person name="Han C."/>
            <person name="Tapia R."/>
            <person name="Land M."/>
            <person name="Hauser L."/>
            <person name="Chang Y.-J."/>
            <person name="Jeffries C."/>
            <person name="Kyrpides N."/>
            <person name="Ivanova N."/>
            <person name="Mikhailova N."/>
            <person name="Hemme C.L."/>
            <person name="Woyke T."/>
        </authorList>
    </citation>
    <scope>NUCLEOTIDE SEQUENCE [LARGE SCALE GENOMIC DNA]</scope>
    <source>
        <strain evidence="4">ATCC 35296 / DSM 3052 / OCM 3 / 743B</strain>
    </source>
</reference>
<dbReference type="RefSeq" id="WP_010077012.1">
    <property type="nucleotide sequence ID" value="NC_014393.1"/>
</dbReference>
<comment type="cofactor">
    <cofactor evidence="1">
        <name>pantetheine 4'-phosphate</name>
        <dbReference type="ChEBI" id="CHEBI:47942"/>
    </cofactor>
</comment>
<dbReference type="Gene3D" id="3.30.559.10">
    <property type="entry name" value="Chloramphenicol acetyltransferase-like domain"/>
    <property type="match status" value="1"/>
</dbReference>
<dbReference type="Proteomes" id="UP000002730">
    <property type="component" value="Chromosome"/>
</dbReference>
<accession>D9SM38</accession>
<dbReference type="AlphaFoldDB" id="D9SM38"/>
<dbReference type="OrthoDB" id="51171at2"/>
<dbReference type="Gene3D" id="3.30.559.30">
    <property type="entry name" value="Nonribosomal peptide synthetase, condensation domain"/>
    <property type="match status" value="1"/>
</dbReference>
<dbReference type="Gene3D" id="3.30.300.30">
    <property type="match status" value="1"/>
</dbReference>
<dbReference type="GO" id="GO:0005737">
    <property type="term" value="C:cytoplasm"/>
    <property type="evidence" value="ECO:0007669"/>
    <property type="project" value="TreeGrafter"/>
</dbReference>
<protein>
    <submittedName>
        <fullName evidence="3">Condensation domain protein</fullName>
    </submittedName>
</protein>
<dbReference type="Gene3D" id="3.40.50.12780">
    <property type="entry name" value="N-terminal domain of ligase-like"/>
    <property type="match status" value="1"/>
</dbReference>